<dbReference type="PANTHER" id="PTHR23301">
    <property type="entry name" value="CHITIN BINDING PERITROPHIN-A"/>
    <property type="match status" value="1"/>
</dbReference>
<reference evidence="8" key="1">
    <citation type="submission" date="2023-10" db="EMBL/GenBank/DDBJ databases">
        <title>Genome assembly of Pristionchus species.</title>
        <authorList>
            <person name="Yoshida K."/>
            <person name="Sommer R.J."/>
        </authorList>
    </citation>
    <scope>NUCLEOTIDE SEQUENCE</scope>
    <source>
        <strain evidence="8">RS5133</strain>
    </source>
</reference>
<protein>
    <recommendedName>
        <fullName evidence="7">Chitin-binding type-2 domain-containing protein</fullName>
    </recommendedName>
</protein>
<feature type="non-terminal residue" evidence="8">
    <location>
        <position position="1312"/>
    </location>
</feature>
<feature type="domain" description="Chitin-binding type-2" evidence="7">
    <location>
        <begin position="348"/>
        <end position="407"/>
    </location>
</feature>
<evidence type="ECO:0000313" key="8">
    <source>
        <dbReference type="EMBL" id="GMT32686.1"/>
    </source>
</evidence>
<evidence type="ECO:0000256" key="1">
    <source>
        <dbReference type="ARBA" id="ARBA00022473"/>
    </source>
</evidence>
<evidence type="ECO:0000256" key="2">
    <source>
        <dbReference type="ARBA" id="ARBA00022669"/>
    </source>
</evidence>
<evidence type="ECO:0000259" key="7">
    <source>
        <dbReference type="PROSITE" id="PS50940"/>
    </source>
</evidence>
<feature type="domain" description="Chitin-binding type-2" evidence="7">
    <location>
        <begin position="692"/>
        <end position="748"/>
    </location>
</feature>
<dbReference type="Gene3D" id="3.20.20.80">
    <property type="entry name" value="Glycosidases"/>
    <property type="match status" value="5"/>
</dbReference>
<evidence type="ECO:0000256" key="4">
    <source>
        <dbReference type="ARBA" id="ARBA00022737"/>
    </source>
</evidence>
<evidence type="ECO:0000256" key="5">
    <source>
        <dbReference type="ARBA" id="ARBA00023157"/>
    </source>
</evidence>
<dbReference type="Proteomes" id="UP001432322">
    <property type="component" value="Unassembled WGS sequence"/>
</dbReference>
<sequence>VNACPGLLTGKDSEGIPCEANEVCQAIQRPKNGRYSCEAPFAVWYGPMRGANSEWKQAKDFLVCGADGFWYDSGVKVDATAIDCTAPKDAFKKSNDDTLDCPSLSTNEREIPCKGDDEICEPINKAVHGKYACPTPYRVWYGPRGGASDQWKQAKDSLICKSGSWFDGDVKIEATAVDCTVSKINCAKLGDGSYNGEPGQCSTHFWQCANERAFLYPCPPGLFFDDYSKTCDFKEVVESCGGARRAPTTTTATPVKDVPAPIPAKTSDCPILLTETTLPCKAGDACIAPADPVNQKYLCEAPYTLSFGPKNNINQWREAANGLQCKNGKWFNGEEPVTAEAVHCTTPKFACAGKKDASYSAHPEKCTSYFWNCAHDDSFLYRCPAGLFFDIDSMSCDYKEVIVACGGRKKESTETAPETPSADVPVSGFNCAGKDNGYHEVAKCQKTFWNCADGKSFEMNCPEGLVYDGRVGICQYPVACDAELPVTTTPAVPPPALDHGEISKKPAVPTTSFDCSTKADGIYAEKKCHKQYVECSNGRTFAKECPAGLVYAQFNGNCEYKAVCMNAAPTTAEPAAPAASSTPAAAPAYATYERIPATTKAPIVAIFDLPNCANLEDGAHAQSRCGQEFFLCWQGDTTSSRCNDGLVFNPISSQCDYRSNVMECEEASDVPATTPAGAAPPAPPVSTIPTPDLFCEGRSDGHFGAGCAAHFYSCQSGTTYKMFCPVGLYYDADSKTCDMREIIVACGGKKDEPRELLRRKGTRLSTQNRKSKYCLVFLNLMGMRLSSQTDGFYAEGCMSFFYSCQSGATYKMTCPSGLYYDIAKKTCELKEEIAACGAAPPATQAPLVTLPIDGFYGVGCSSFFYSCQEGSTYKMNCPAGLFYDDSSKACDRRGEIVACGGARPQSPVAPVAPVAPIAAAPSSSYSTSLPVRDVPAVVPVTPVPVKHSEKFCTGKADGEHSAGCNNFYYSCQNEYTYKTISPITSLPVRDVPAVVPVTPVPVKHSEKFCTGKADGEHSAGCNNFYYSCQNEYTYKMACPAGLFYDASNKRCDIRENIVACGGNPTRDAPAVPVAPIPVQHSDNFCVGKPEGEHAVGCAGFYYSCQNGYTYKMACPAGLFYDASNKRCDIRENIVACDNLEYTCNFSQPTISPITSLPVRDVPVVIPVTPVPVKHSEKFCTGKADGEHSAGCNNFYYSCQNEYTYKMACPSGLFYDASNKRCDIQENIVACGGKLTQPIVAPVTPVTSIPVRDIPALNFCSGKADGFYGDGCQNYFYSCQNGNMFKMSCPTGLFYDLELQSCEYKDNVPNCGG</sequence>
<name>A0AAV5WKA9_9BILA</name>
<dbReference type="SUPFAM" id="SSF57625">
    <property type="entry name" value="Invertebrate chitin-binding proteins"/>
    <property type="match status" value="12"/>
</dbReference>
<comment type="caution">
    <text evidence="8">The sequence shown here is derived from an EMBL/GenBank/DDBJ whole genome shotgun (WGS) entry which is preliminary data.</text>
</comment>
<feature type="domain" description="Chitin-binding type-2" evidence="7">
    <location>
        <begin position="1176"/>
        <end position="1232"/>
    </location>
</feature>
<feature type="non-terminal residue" evidence="8">
    <location>
        <position position="1"/>
    </location>
</feature>
<evidence type="ECO:0000256" key="3">
    <source>
        <dbReference type="ARBA" id="ARBA00022729"/>
    </source>
</evidence>
<dbReference type="InterPro" id="IPR002557">
    <property type="entry name" value="Chitin-bd_dom"/>
</dbReference>
<feature type="domain" description="Chitin-binding type-2" evidence="7">
    <location>
        <begin position="512"/>
        <end position="566"/>
    </location>
</feature>
<keyword evidence="9" id="KW-1185">Reference proteome</keyword>
<dbReference type="EMBL" id="BTSY01000006">
    <property type="protein sequence ID" value="GMT32686.1"/>
    <property type="molecule type" value="Genomic_DNA"/>
</dbReference>
<feature type="domain" description="Chitin-binding type-2" evidence="7">
    <location>
        <begin position="1082"/>
        <end position="1138"/>
    </location>
</feature>
<keyword evidence="2" id="KW-0147">Chitin-binding</keyword>
<proteinExistence type="predicted"/>
<keyword evidence="1" id="KW-0217">Developmental protein</keyword>
<dbReference type="GO" id="GO:0008061">
    <property type="term" value="F:chitin binding"/>
    <property type="evidence" value="ECO:0007669"/>
    <property type="project" value="UniProtKB-KW"/>
</dbReference>
<accession>A0AAV5WKA9</accession>
<organism evidence="8 9">
    <name type="scientific">Pristionchus fissidentatus</name>
    <dbReference type="NCBI Taxonomy" id="1538716"/>
    <lineage>
        <taxon>Eukaryota</taxon>
        <taxon>Metazoa</taxon>
        <taxon>Ecdysozoa</taxon>
        <taxon>Nematoda</taxon>
        <taxon>Chromadorea</taxon>
        <taxon>Rhabditida</taxon>
        <taxon>Rhabditina</taxon>
        <taxon>Diplogasteromorpha</taxon>
        <taxon>Diplogasteroidea</taxon>
        <taxon>Neodiplogasteridae</taxon>
        <taxon>Pristionchus</taxon>
    </lineage>
</organism>
<feature type="domain" description="Chitin-binding type-2" evidence="7">
    <location>
        <begin position="860"/>
        <end position="901"/>
    </location>
</feature>
<dbReference type="InterPro" id="IPR036508">
    <property type="entry name" value="Chitin-bd_dom_sf"/>
</dbReference>
<feature type="domain" description="Chitin-binding type-2" evidence="7">
    <location>
        <begin position="428"/>
        <end position="482"/>
    </location>
</feature>
<keyword evidence="3" id="KW-0732">Signal</keyword>
<feature type="domain" description="Chitin-binding type-2" evidence="7">
    <location>
        <begin position="1006"/>
        <end position="1062"/>
    </location>
</feature>
<keyword evidence="5" id="KW-1015">Disulfide bond</keyword>
<feature type="domain" description="Chitin-binding type-2" evidence="7">
    <location>
        <begin position="771"/>
        <end position="838"/>
    </location>
</feature>
<feature type="domain" description="Chitin-binding type-2" evidence="7">
    <location>
        <begin position="1256"/>
        <end position="1312"/>
    </location>
</feature>
<evidence type="ECO:0000313" key="9">
    <source>
        <dbReference type="Proteomes" id="UP001432322"/>
    </source>
</evidence>
<evidence type="ECO:0000256" key="6">
    <source>
        <dbReference type="ARBA" id="ARBA00023180"/>
    </source>
</evidence>
<dbReference type="PROSITE" id="PS50940">
    <property type="entry name" value="CHIT_BIND_II"/>
    <property type="match status" value="12"/>
</dbReference>
<feature type="domain" description="Chitin-binding type-2" evidence="7">
    <location>
        <begin position="183"/>
        <end position="242"/>
    </location>
</feature>
<dbReference type="Pfam" id="PF01607">
    <property type="entry name" value="CBM_14"/>
    <property type="match status" value="12"/>
</dbReference>
<keyword evidence="6" id="KW-0325">Glycoprotein</keyword>
<keyword evidence="4" id="KW-0677">Repeat</keyword>
<feature type="domain" description="Chitin-binding type-2" evidence="7">
    <location>
        <begin position="609"/>
        <end position="666"/>
    </location>
</feature>
<dbReference type="PANTHER" id="PTHR23301:SF0">
    <property type="entry name" value="CHITIN-BINDING TYPE-2 DOMAIN-CONTAINING PROTEIN-RELATED"/>
    <property type="match status" value="1"/>
</dbReference>
<dbReference type="InterPro" id="IPR051940">
    <property type="entry name" value="Chitin_bind-dev_reg"/>
</dbReference>
<dbReference type="SMART" id="SM00494">
    <property type="entry name" value="ChtBD2"/>
    <property type="match status" value="12"/>
</dbReference>
<dbReference type="Gene3D" id="2.170.140.10">
    <property type="entry name" value="Chitin binding domain"/>
    <property type="match status" value="7"/>
</dbReference>
<dbReference type="GO" id="GO:0005576">
    <property type="term" value="C:extracellular region"/>
    <property type="evidence" value="ECO:0007669"/>
    <property type="project" value="InterPro"/>
</dbReference>
<gene>
    <name evidence="8" type="ORF">PFISCL1PPCAC_23983</name>
</gene>